<dbReference type="RefSeq" id="WP_067785790.1">
    <property type="nucleotide sequence ID" value="NZ_CP016545.1"/>
</dbReference>
<keyword evidence="2" id="KW-0808">Transferase</keyword>
<dbReference type="InterPro" id="IPR050194">
    <property type="entry name" value="Glycosyltransferase_grp1"/>
</dbReference>
<dbReference type="OrthoDB" id="503550at2"/>
<sequence length="407" mass="43646">MSRRPIRKIAILASQFAAYHVDRCAAVAQRLAPGVETVAVELAAGSDEYRWEKSGEVAGAQKRTLFSGRLEDIGWYWRFAALRDAVEDCDCVLMGISYDRPEAIALSWLLKSQGRPAILFTESKADDMPRSAVRELAKRAVLSAYAGAIVGARRQADYMRSLGFAGRPVTPGYDTVGTSRVRAAAGLGKEAQPVPAADAPFLFVGRYVDKKGLDTLLSAYAQYRVSAPAPRPLLLAGDGELRGVLERQASELGIAGHVSFTGFLSAPDVARQLASAFAFVLPSRVEQWGLVVNEALACDLPIIASHNVGSCDALVRQGKNGFTVPADDVQALADALAAMDRADWAAMSAVSRSRAPLGDVERLADAVFIMLGNAPREVRDRHRNFALRAGFNAEGADRALESLDIAG</sequence>
<dbReference type="Proteomes" id="UP000092698">
    <property type="component" value="Chromosome"/>
</dbReference>
<evidence type="ECO:0000259" key="1">
    <source>
        <dbReference type="Pfam" id="PF00534"/>
    </source>
</evidence>
<evidence type="ECO:0000313" key="2">
    <source>
        <dbReference type="EMBL" id="ANU06909.1"/>
    </source>
</evidence>
<dbReference type="Pfam" id="PF00534">
    <property type="entry name" value="Glycos_transf_1"/>
    <property type="match status" value="1"/>
</dbReference>
<dbReference type="GO" id="GO:0016757">
    <property type="term" value="F:glycosyltransferase activity"/>
    <property type="evidence" value="ECO:0007669"/>
    <property type="project" value="UniProtKB-KW"/>
</dbReference>
<accession>A0A1C7D618</accession>
<evidence type="ECO:0000313" key="3">
    <source>
        <dbReference type="Proteomes" id="UP000092698"/>
    </source>
</evidence>
<dbReference type="Gene3D" id="3.40.50.2000">
    <property type="entry name" value="Glycogen Phosphorylase B"/>
    <property type="match status" value="2"/>
</dbReference>
<feature type="domain" description="Glycosyl transferase family 1" evidence="1">
    <location>
        <begin position="198"/>
        <end position="337"/>
    </location>
</feature>
<dbReference type="AlphaFoldDB" id="A0A1C7D618"/>
<dbReference type="EC" id="2.4.1.57" evidence="2"/>
<proteinExistence type="predicted"/>
<keyword evidence="2" id="KW-0328">Glycosyltransferase</keyword>
<dbReference type="KEGG" id="anh:A6F65_00587"/>
<dbReference type="PATRIC" id="fig|645517.4.peg.589"/>
<protein>
    <submittedName>
        <fullName evidence="2">GDP-mannose-dependent alpha-(1-6)-phosphatidylinositol monomannoside mannosyltransferase</fullName>
        <ecNumber evidence="2">2.4.1.57</ecNumber>
    </submittedName>
</protein>
<gene>
    <name evidence="2" type="primary">pimB</name>
    <name evidence="2" type="ORF">A6F65_00587</name>
</gene>
<organism evidence="2 3">
    <name type="scientific">Paraurantiacibacter namhicola</name>
    <dbReference type="NCBI Taxonomy" id="645517"/>
    <lineage>
        <taxon>Bacteria</taxon>
        <taxon>Pseudomonadati</taxon>
        <taxon>Pseudomonadota</taxon>
        <taxon>Alphaproteobacteria</taxon>
        <taxon>Sphingomonadales</taxon>
        <taxon>Erythrobacteraceae</taxon>
        <taxon>Paraurantiacibacter</taxon>
    </lineage>
</organism>
<dbReference type="EMBL" id="CP016545">
    <property type="protein sequence ID" value="ANU06909.1"/>
    <property type="molecule type" value="Genomic_DNA"/>
</dbReference>
<dbReference type="InterPro" id="IPR001296">
    <property type="entry name" value="Glyco_trans_1"/>
</dbReference>
<keyword evidence="3" id="KW-1185">Reference proteome</keyword>
<reference evidence="2 3" key="1">
    <citation type="submission" date="2016-07" db="EMBL/GenBank/DDBJ databases">
        <title>Complete genome sequence of Altererythrobacter namhicola JCM 16345T, containing esterase-encoding genes.</title>
        <authorList>
            <person name="Cheng H."/>
            <person name="Wu Y.-H."/>
            <person name="Jian S.-L."/>
            <person name="Huo Y.-Y."/>
            <person name="Wang C.-S."/>
            <person name="Xu X.-W."/>
        </authorList>
    </citation>
    <scope>NUCLEOTIDE SEQUENCE [LARGE SCALE GENOMIC DNA]</scope>
    <source>
        <strain evidence="2 3">JCM 16345</strain>
    </source>
</reference>
<dbReference type="STRING" id="645517.A6F65_00587"/>
<dbReference type="PANTHER" id="PTHR45947:SF3">
    <property type="entry name" value="SULFOQUINOVOSYL TRANSFERASE SQD2"/>
    <property type="match status" value="1"/>
</dbReference>
<dbReference type="SUPFAM" id="SSF53756">
    <property type="entry name" value="UDP-Glycosyltransferase/glycogen phosphorylase"/>
    <property type="match status" value="1"/>
</dbReference>
<dbReference type="PANTHER" id="PTHR45947">
    <property type="entry name" value="SULFOQUINOVOSYL TRANSFERASE SQD2"/>
    <property type="match status" value="1"/>
</dbReference>
<name>A0A1C7D618_9SPHN</name>